<organism evidence="5 6">
    <name type="scientific">Fistulifera solaris</name>
    <name type="common">Oleaginous diatom</name>
    <dbReference type="NCBI Taxonomy" id="1519565"/>
    <lineage>
        <taxon>Eukaryota</taxon>
        <taxon>Sar</taxon>
        <taxon>Stramenopiles</taxon>
        <taxon>Ochrophyta</taxon>
        <taxon>Bacillariophyta</taxon>
        <taxon>Bacillariophyceae</taxon>
        <taxon>Bacillariophycidae</taxon>
        <taxon>Naviculales</taxon>
        <taxon>Naviculaceae</taxon>
        <taxon>Fistulifera</taxon>
    </lineage>
</organism>
<dbReference type="Gene3D" id="3.10.450.50">
    <property type="match status" value="3"/>
</dbReference>
<evidence type="ECO:0008006" key="7">
    <source>
        <dbReference type="Google" id="ProtNLM"/>
    </source>
</evidence>
<accession>A0A1Z5JCT3</accession>
<dbReference type="Pfam" id="PF13474">
    <property type="entry name" value="SnoaL_3"/>
    <property type="match status" value="2"/>
</dbReference>
<keyword evidence="2" id="KW-1133">Transmembrane helix</keyword>
<dbReference type="GO" id="GO:0005516">
    <property type="term" value="F:calmodulin binding"/>
    <property type="evidence" value="ECO:0007669"/>
    <property type="project" value="InterPro"/>
</dbReference>
<dbReference type="InterPro" id="IPR037401">
    <property type="entry name" value="SnoaL-like"/>
</dbReference>
<dbReference type="NCBIfam" id="TIGR02246">
    <property type="entry name" value="SgcJ/EcaC family oxidoreductase"/>
    <property type="match status" value="3"/>
</dbReference>
<dbReference type="EMBL" id="BDSP01000042">
    <property type="protein sequence ID" value="GAX11571.1"/>
    <property type="molecule type" value="Genomic_DNA"/>
</dbReference>
<dbReference type="AlphaFoldDB" id="A0A1Z5JCT3"/>
<dbReference type="Pfam" id="PF08332">
    <property type="entry name" value="CaMKII_AD"/>
    <property type="match status" value="1"/>
</dbReference>
<dbReference type="GO" id="GO:0004683">
    <property type="term" value="F:calcium/calmodulin-dependent protein kinase activity"/>
    <property type="evidence" value="ECO:0007669"/>
    <property type="project" value="InterPro"/>
</dbReference>
<dbReference type="InterPro" id="IPR013543">
    <property type="entry name" value="Ca/CaM-dep_prot_kinase-assoc"/>
</dbReference>
<dbReference type="InterPro" id="IPR032710">
    <property type="entry name" value="NTF2-like_dom_sf"/>
</dbReference>
<feature type="domain" description="SnoaL-like" evidence="4">
    <location>
        <begin position="274"/>
        <end position="388"/>
    </location>
</feature>
<comment type="caution">
    <text evidence="5">The sequence shown here is derived from an EMBL/GenBank/DDBJ whole genome shotgun (WGS) entry which is preliminary data.</text>
</comment>
<dbReference type="OrthoDB" id="39589at2759"/>
<evidence type="ECO:0000256" key="2">
    <source>
        <dbReference type="SAM" id="Phobius"/>
    </source>
</evidence>
<gene>
    <name evidence="5" type="ORF">FisN_1Lh070</name>
</gene>
<dbReference type="Proteomes" id="UP000198406">
    <property type="component" value="Unassembled WGS sequence"/>
</dbReference>
<reference evidence="5 6" key="1">
    <citation type="journal article" date="2015" name="Plant Cell">
        <title>Oil accumulation by the oleaginous diatom Fistulifera solaris as revealed by the genome and transcriptome.</title>
        <authorList>
            <person name="Tanaka T."/>
            <person name="Maeda Y."/>
            <person name="Veluchamy A."/>
            <person name="Tanaka M."/>
            <person name="Abida H."/>
            <person name="Marechal E."/>
            <person name="Bowler C."/>
            <person name="Muto M."/>
            <person name="Sunaga Y."/>
            <person name="Tanaka M."/>
            <person name="Yoshino T."/>
            <person name="Taniguchi T."/>
            <person name="Fukuda Y."/>
            <person name="Nemoto M."/>
            <person name="Matsumoto M."/>
            <person name="Wong P.S."/>
            <person name="Aburatani S."/>
            <person name="Fujibuchi W."/>
        </authorList>
    </citation>
    <scope>NUCLEOTIDE SEQUENCE [LARGE SCALE GENOMIC DNA]</scope>
    <source>
        <strain evidence="5 6">JPCC DA0580</strain>
    </source>
</reference>
<feature type="domain" description="SnoaL-like" evidence="4">
    <location>
        <begin position="145"/>
        <end position="259"/>
    </location>
</feature>
<feature type="coiled-coil region" evidence="1">
    <location>
        <begin position="393"/>
        <end position="422"/>
    </location>
</feature>
<feature type="domain" description="Calcium/calmodulin-dependent protein kinase II association-domain" evidence="3">
    <location>
        <begin position="14"/>
        <end position="131"/>
    </location>
</feature>
<keyword evidence="2" id="KW-0812">Transmembrane</keyword>
<evidence type="ECO:0000313" key="6">
    <source>
        <dbReference type="Proteomes" id="UP000198406"/>
    </source>
</evidence>
<proteinExistence type="predicted"/>
<name>A0A1Z5JCT3_FISSO</name>
<evidence type="ECO:0000259" key="4">
    <source>
        <dbReference type="Pfam" id="PF13474"/>
    </source>
</evidence>
<evidence type="ECO:0000259" key="3">
    <source>
        <dbReference type="Pfam" id="PF08332"/>
    </source>
</evidence>
<keyword evidence="2" id="KW-0472">Membrane</keyword>
<dbReference type="InterPro" id="IPR011944">
    <property type="entry name" value="Steroid_delta5-4_isomerase"/>
</dbReference>
<evidence type="ECO:0000256" key="1">
    <source>
        <dbReference type="SAM" id="Coils"/>
    </source>
</evidence>
<evidence type="ECO:0000313" key="5">
    <source>
        <dbReference type="EMBL" id="GAX11571.1"/>
    </source>
</evidence>
<keyword evidence="6" id="KW-1185">Reference proteome</keyword>
<sequence>MPDWWKKVKPNSPEEIRKLFDKWNQALITGNAKKVAACYSSEAILIPTIRDEPRNTTQSIIDYFDIFLRRKPQAEIVGGRIKIGDGWAKDVGIYEFKFLDNGTSMMARYSFFYVKENGAWKILNHHSSFMPESVVVEQRISEAQVRNLFNLWNDALIIGDAEAVLNRYTEDAVVLPTASDAPLTNPNSIRNYYRAFLRLRPQCQILCSNVHIGTNWAKDSGIYEFVFQATGERLRGRFSFIYIYTNGRWKIAHHHSSIMPEDGVVANRINPQQVRALFDQWNRALATLDSSRVIDLYSSKASFIPTISGPPRVTPDEIREYYDTFLEFLPRAEIVGGRITVGANWAQDTGIYEFTMGADGSKAVARYSFVYAYENGLWKIVHHHSSVLPEEFAKRIAEKNKRDKLKREEMEEQRKKEQKRKRTPFFFATFGAAVATGAALASIMDPK</sequence>
<protein>
    <recommendedName>
        <fullName evidence="7">Calcium/calmodulin-dependent protein kinase II association-domain domain-containing protein</fullName>
    </recommendedName>
</protein>
<dbReference type="SUPFAM" id="SSF54427">
    <property type="entry name" value="NTF2-like"/>
    <property type="match status" value="3"/>
</dbReference>
<dbReference type="InParanoid" id="A0A1Z5JCT3"/>
<keyword evidence="1" id="KW-0175">Coiled coil</keyword>
<feature type="transmembrane region" description="Helical" evidence="2">
    <location>
        <begin position="424"/>
        <end position="444"/>
    </location>
</feature>